<keyword evidence="3" id="KW-1003">Cell membrane</keyword>
<evidence type="ECO:0000256" key="1">
    <source>
        <dbReference type="ARBA" id="ARBA00004651"/>
    </source>
</evidence>
<keyword evidence="10" id="KW-1185">Reference proteome</keyword>
<evidence type="ECO:0000256" key="2">
    <source>
        <dbReference type="ARBA" id="ARBA00006448"/>
    </source>
</evidence>
<protein>
    <submittedName>
        <fullName evidence="9">Uncharacterized membrane protein YcaP, DUF421 family</fullName>
    </submittedName>
</protein>
<evidence type="ECO:0000256" key="6">
    <source>
        <dbReference type="ARBA" id="ARBA00023136"/>
    </source>
</evidence>
<proteinExistence type="inferred from homology"/>
<comment type="similarity">
    <text evidence="2">Belongs to the UPF0702 family.</text>
</comment>
<dbReference type="Pfam" id="PF04239">
    <property type="entry name" value="DUF421"/>
    <property type="match status" value="1"/>
</dbReference>
<gene>
    <name evidence="9" type="ORF">SAMN05216353_11842</name>
</gene>
<dbReference type="InterPro" id="IPR007353">
    <property type="entry name" value="DUF421"/>
</dbReference>
<name>A0A1I2NDU7_9BACI</name>
<reference evidence="10" key="1">
    <citation type="submission" date="2016-10" db="EMBL/GenBank/DDBJ databases">
        <authorList>
            <person name="Varghese N."/>
            <person name="Submissions S."/>
        </authorList>
    </citation>
    <scope>NUCLEOTIDE SEQUENCE [LARGE SCALE GENOMIC DNA]</scope>
    <source>
        <strain evidence="10">FP5</strain>
    </source>
</reference>
<evidence type="ECO:0000256" key="4">
    <source>
        <dbReference type="ARBA" id="ARBA00022692"/>
    </source>
</evidence>
<feature type="domain" description="YetF C-terminal" evidence="8">
    <location>
        <begin position="59"/>
        <end position="191"/>
    </location>
</feature>
<dbReference type="InterPro" id="IPR023090">
    <property type="entry name" value="UPF0702_alpha/beta_dom_sf"/>
</dbReference>
<organism evidence="9 10">
    <name type="scientific">Halobacillus alkaliphilus</name>
    <dbReference type="NCBI Taxonomy" id="396056"/>
    <lineage>
        <taxon>Bacteria</taxon>
        <taxon>Bacillati</taxon>
        <taxon>Bacillota</taxon>
        <taxon>Bacilli</taxon>
        <taxon>Bacillales</taxon>
        <taxon>Bacillaceae</taxon>
        <taxon>Halobacillus</taxon>
    </lineage>
</organism>
<evidence type="ECO:0000259" key="8">
    <source>
        <dbReference type="Pfam" id="PF04239"/>
    </source>
</evidence>
<accession>A0A1I2NDU7</accession>
<keyword evidence="5 7" id="KW-1133">Transmembrane helix</keyword>
<dbReference type="PANTHER" id="PTHR34582:SF5">
    <property type="entry name" value="UPF0702 TRANSMEMBRANE PROTEIN YETF"/>
    <property type="match status" value="1"/>
</dbReference>
<dbReference type="Gene3D" id="3.30.240.20">
    <property type="entry name" value="bsu07140 like domains"/>
    <property type="match status" value="2"/>
</dbReference>
<dbReference type="Proteomes" id="UP000198897">
    <property type="component" value="Unassembled WGS sequence"/>
</dbReference>
<dbReference type="PANTHER" id="PTHR34582">
    <property type="entry name" value="UPF0702 TRANSMEMBRANE PROTEIN YCAP"/>
    <property type="match status" value="1"/>
</dbReference>
<evidence type="ECO:0000313" key="10">
    <source>
        <dbReference type="Proteomes" id="UP000198897"/>
    </source>
</evidence>
<keyword evidence="6 7" id="KW-0472">Membrane</keyword>
<keyword evidence="4 7" id="KW-0812">Transmembrane</keyword>
<sequence length="202" mass="22841">MMGQRSISQLRFLDFVMALLIGNIMAHPLSDEGLGLMGSMITMGTLTVLYLSGIFLTLRWPPLRRIFDPPPLTLVKNGEIYYRNLKKARITVESLLSELRKEKIDNVQKVALALWEPGGSISLFVEPKHQPLTPSDMGIAVKPFDLPRLIIKEGRINDNELDLLGYDISWLKQQLKNQNVSLTNVLLATVDHQGELTICLYR</sequence>
<comment type="subcellular location">
    <subcellularLocation>
        <location evidence="1">Cell membrane</location>
        <topology evidence="1">Multi-pass membrane protein</topology>
    </subcellularLocation>
</comment>
<dbReference type="EMBL" id="FOOG01000018">
    <property type="protein sequence ID" value="SFG01029.1"/>
    <property type="molecule type" value="Genomic_DNA"/>
</dbReference>
<feature type="transmembrane region" description="Helical" evidence="7">
    <location>
        <begin position="12"/>
        <end position="30"/>
    </location>
</feature>
<feature type="transmembrane region" description="Helical" evidence="7">
    <location>
        <begin position="36"/>
        <end position="58"/>
    </location>
</feature>
<evidence type="ECO:0000256" key="5">
    <source>
        <dbReference type="ARBA" id="ARBA00022989"/>
    </source>
</evidence>
<evidence type="ECO:0000256" key="3">
    <source>
        <dbReference type="ARBA" id="ARBA00022475"/>
    </source>
</evidence>
<dbReference type="AlphaFoldDB" id="A0A1I2NDU7"/>
<evidence type="ECO:0000256" key="7">
    <source>
        <dbReference type="SAM" id="Phobius"/>
    </source>
</evidence>
<evidence type="ECO:0000313" key="9">
    <source>
        <dbReference type="EMBL" id="SFG01029.1"/>
    </source>
</evidence>
<dbReference type="GO" id="GO:0005886">
    <property type="term" value="C:plasma membrane"/>
    <property type="evidence" value="ECO:0007669"/>
    <property type="project" value="UniProtKB-SubCell"/>
</dbReference>